<evidence type="ECO:0008006" key="6">
    <source>
        <dbReference type="Google" id="ProtNLM"/>
    </source>
</evidence>
<organism evidence="5">
    <name type="scientific">hydrothermal vent metagenome</name>
    <dbReference type="NCBI Taxonomy" id="652676"/>
    <lineage>
        <taxon>unclassified sequences</taxon>
        <taxon>metagenomes</taxon>
        <taxon>ecological metagenomes</taxon>
    </lineage>
</organism>
<keyword evidence="1" id="KW-0677">Repeat</keyword>
<dbReference type="Pfam" id="PF05593">
    <property type="entry name" value="RHS_repeat"/>
    <property type="match status" value="2"/>
</dbReference>
<dbReference type="InterPro" id="IPR045351">
    <property type="entry name" value="DUF6531"/>
</dbReference>
<dbReference type="Pfam" id="PF20148">
    <property type="entry name" value="DUF6531"/>
    <property type="match status" value="1"/>
</dbReference>
<dbReference type="InterPro" id="IPR031325">
    <property type="entry name" value="RHS_repeat"/>
</dbReference>
<protein>
    <recommendedName>
        <fullName evidence="6">Rhs-family protein</fullName>
    </recommendedName>
</protein>
<dbReference type="PANTHER" id="PTHR32305">
    <property type="match status" value="1"/>
</dbReference>
<evidence type="ECO:0000313" key="5">
    <source>
        <dbReference type="EMBL" id="VAW66608.1"/>
    </source>
</evidence>
<feature type="region of interest" description="Disordered" evidence="2">
    <location>
        <begin position="314"/>
        <end position="395"/>
    </location>
</feature>
<dbReference type="InterPro" id="IPR050708">
    <property type="entry name" value="T6SS_VgrG/RHS"/>
</dbReference>
<dbReference type="Gene3D" id="2.180.10.10">
    <property type="entry name" value="RHS repeat-associated core"/>
    <property type="match status" value="3"/>
</dbReference>
<evidence type="ECO:0000256" key="2">
    <source>
        <dbReference type="SAM" id="MobiDB-lite"/>
    </source>
</evidence>
<accession>A0A3B0XE87</accession>
<feature type="compositionally biased region" description="Low complexity" evidence="2">
    <location>
        <begin position="1115"/>
        <end position="1132"/>
    </location>
</feature>
<feature type="compositionally biased region" description="Basic and acidic residues" evidence="2">
    <location>
        <begin position="328"/>
        <end position="373"/>
    </location>
</feature>
<evidence type="ECO:0000256" key="1">
    <source>
        <dbReference type="ARBA" id="ARBA00022737"/>
    </source>
</evidence>
<feature type="compositionally biased region" description="Basic residues" evidence="2">
    <location>
        <begin position="317"/>
        <end position="327"/>
    </location>
</feature>
<evidence type="ECO:0000259" key="3">
    <source>
        <dbReference type="Pfam" id="PF20148"/>
    </source>
</evidence>
<proteinExistence type="predicted"/>
<feature type="domain" description="Teneurin-like YD-shell" evidence="4">
    <location>
        <begin position="799"/>
        <end position="982"/>
    </location>
</feature>
<feature type="non-terminal residue" evidence="5">
    <location>
        <position position="1305"/>
    </location>
</feature>
<feature type="region of interest" description="Disordered" evidence="2">
    <location>
        <begin position="1115"/>
        <end position="1135"/>
    </location>
</feature>
<dbReference type="NCBIfam" id="TIGR01643">
    <property type="entry name" value="YD_repeat_2x"/>
    <property type="match status" value="8"/>
</dbReference>
<gene>
    <name evidence="5" type="ORF">MNBD_GAMMA09-3909</name>
</gene>
<feature type="domain" description="Teneurin-like YD-shell" evidence="4">
    <location>
        <begin position="1135"/>
        <end position="1285"/>
    </location>
</feature>
<dbReference type="PANTHER" id="PTHR32305:SF15">
    <property type="entry name" value="PROTEIN RHSA-RELATED"/>
    <property type="match status" value="1"/>
</dbReference>
<reference evidence="5" key="1">
    <citation type="submission" date="2018-06" db="EMBL/GenBank/DDBJ databases">
        <authorList>
            <person name="Zhirakovskaya E."/>
        </authorList>
    </citation>
    <scope>NUCLEOTIDE SEQUENCE</scope>
</reference>
<feature type="domain" description="DUF6531" evidence="3">
    <location>
        <begin position="394"/>
        <end position="468"/>
    </location>
</feature>
<dbReference type="Pfam" id="PF25023">
    <property type="entry name" value="TEN_YD-shell"/>
    <property type="match status" value="2"/>
</dbReference>
<sequence>MTQVGESVAVTTIKKEDIEDNHFAGVRYCYPNGAPYPARINLITKVDNVEIPGVFNFEGESILTMLDPGASVSYEIEKDVDKDLKAIRKKIKTTLDGIIAAEREEKKWMDAQLERENYVMQGLIYTGAFMTGAGEGALGLIEFVGDGLELGGKTLWYNFQLEANKMEAAWEKYIEGDEKGYFQSLGEKNLKDFASTFGITPQELSDKMLQSYEAMVFIAEDSKTQQMLTDFAIDYAKAQNSVEVVNISGSVVFDIALGAALAVTTGGAGNAVQISAKMRHASRFNALSKQLMKLMSLRKRKMLRKSVNGKLDEITKVKIKPPKKQKLEKHTPSDDTFKPKDGTKADPDRKNKDGKNNADNKKGADKDGTKTTDESGTNKSGDTCPDGSKTCTGGEPISLITGEELLILNDFEMDGPLPLSWVRTYRSSNPDNIGLGHGWTHPFAESLHIKTAEDTIELHDAEGRIIPFKIPAIGQLSQNRAEKLQLKRFSTKAYILTSMSPGAVIERHFNTQHGSDTLPLTEIRDQHNNQYSLSYSQGRLQRMSASFGDVWQLHYNPQGLIAAIQWHTEGEKAPLKKTRVQYRYDDNDDLISAIDAGDNPEHYAYHKHLITKRTLKSGYSFYFQWSDDTPKARCVRNWGDKINGKPTYDYSFQWDTANKRVAITDTRGGVEISKFNDRGLPIYQRDPEGGETHYQYDSLGNLTAQTDPLGHSERFSYDHNNELASYTNKQGQQQRLIRDHLGRVTQITDAMGQNWTRSYNQHSQLISQTNPLGESHHYQYNELGLVNSITDPTGSSWHYIWDQRGRLTALRNPLGQNTRYSHNAEGQLTRITWPDKQSTRYNYDANGNCIAIKGPDGQVNQFAYNPLGLLTHHKDGSDRLTQYQYNGLSQVVKRTDPNQQSLDYHYDGERNLIGLTNEKGERYRLSYDLNERLIQEIGFDGRLQRYQYNRAGQLIKSADYNRDGKELHSHIDYQRDPQGRLLKQINGLNQQELNVFHYDTLGRLTQAKNNHRHLQWQYDPAGRVIEDRQGTQTLSHQYDSAGQRIASELPNGDPLQYHFDQAGTFTGLKYKGQQVAQITRDEMGRETRRHLSNQLITEHSYDPQGRLQRQITYKQQKNAQQAQTQQAQQQARTKTKALSERQYHYNTQGQLSQIDDQIRGSVHYHYDALDRLTRVQGPNPESFVHDPAGNILAISTAGNNAGEDLQNTQNGQIKGNRLSFQGDSHYQYDARGNRIAQVRGKDQTLKTYYRYNALNQLEEVVNNGQRIHYAYDPLGRRIAKADGKTITHFLWMEDVLLSEHKREQA</sequence>
<evidence type="ECO:0000259" key="4">
    <source>
        <dbReference type="Pfam" id="PF25023"/>
    </source>
</evidence>
<dbReference type="InterPro" id="IPR006530">
    <property type="entry name" value="YD"/>
</dbReference>
<dbReference type="EMBL" id="UOFI01000083">
    <property type="protein sequence ID" value="VAW66608.1"/>
    <property type="molecule type" value="Genomic_DNA"/>
</dbReference>
<dbReference type="InterPro" id="IPR056823">
    <property type="entry name" value="TEN-like_YD-shell"/>
</dbReference>
<name>A0A3B0XE87_9ZZZZ</name>